<evidence type="ECO:0000256" key="1">
    <source>
        <dbReference type="SAM" id="MobiDB-lite"/>
    </source>
</evidence>
<comment type="caution">
    <text evidence="2">The sequence shown here is derived from an EMBL/GenBank/DDBJ whole genome shotgun (WGS) entry which is preliminary data.</text>
</comment>
<proteinExistence type="predicted"/>
<accession>A0A8T0ALI8</accession>
<dbReference type="EMBL" id="JABFDY010000018">
    <property type="protein sequence ID" value="KAF7693782.1"/>
    <property type="molecule type" value="Genomic_DNA"/>
</dbReference>
<keyword evidence="3" id="KW-1185">Reference proteome</keyword>
<evidence type="ECO:0000313" key="2">
    <source>
        <dbReference type="EMBL" id="KAF7693782.1"/>
    </source>
</evidence>
<reference evidence="2" key="1">
    <citation type="submission" date="2020-08" db="EMBL/GenBank/DDBJ databases">
        <title>Chromosome-level assembly of Southern catfish (Silurus meridionalis) provides insights into visual adaptation to the nocturnal and benthic lifestyles.</title>
        <authorList>
            <person name="Zhang Y."/>
            <person name="Wang D."/>
            <person name="Peng Z."/>
        </authorList>
    </citation>
    <scope>NUCLEOTIDE SEQUENCE</scope>
    <source>
        <strain evidence="2">SWU-2019-XX</strain>
        <tissue evidence="2">Muscle</tissue>
    </source>
</reference>
<organism evidence="2 3">
    <name type="scientific">Silurus meridionalis</name>
    <name type="common">Southern catfish</name>
    <name type="synonym">Silurus soldatovi meridionalis</name>
    <dbReference type="NCBI Taxonomy" id="175797"/>
    <lineage>
        <taxon>Eukaryota</taxon>
        <taxon>Metazoa</taxon>
        <taxon>Chordata</taxon>
        <taxon>Craniata</taxon>
        <taxon>Vertebrata</taxon>
        <taxon>Euteleostomi</taxon>
        <taxon>Actinopterygii</taxon>
        <taxon>Neopterygii</taxon>
        <taxon>Teleostei</taxon>
        <taxon>Ostariophysi</taxon>
        <taxon>Siluriformes</taxon>
        <taxon>Siluridae</taxon>
        <taxon>Silurus</taxon>
    </lineage>
</organism>
<name>A0A8T0ALI8_SILME</name>
<feature type="region of interest" description="Disordered" evidence="1">
    <location>
        <begin position="1"/>
        <end position="48"/>
    </location>
</feature>
<evidence type="ECO:0000313" key="3">
    <source>
        <dbReference type="Proteomes" id="UP000606274"/>
    </source>
</evidence>
<protein>
    <submittedName>
        <fullName evidence="2">Uncharacterized protein</fullName>
    </submittedName>
</protein>
<dbReference type="Proteomes" id="UP000606274">
    <property type="component" value="Unassembled WGS sequence"/>
</dbReference>
<gene>
    <name evidence="2" type="ORF">HF521_007535</name>
</gene>
<sequence length="99" mass="10783">MSVSSVRTLPEGSDRDEQPGARATSWSGRLGGHKEGDGEVGSESSKPSINASCVKQKLLPVCESWEDTVWAYLRVLVNSLEELKSSGLSHKKLEELPKE</sequence>
<dbReference type="AlphaFoldDB" id="A0A8T0ALI8"/>